<dbReference type="SUPFAM" id="SSF56747">
    <property type="entry name" value="Prim-pol domain"/>
    <property type="match status" value="1"/>
</dbReference>
<dbReference type="eggNOG" id="ENOG50337N0">
    <property type="taxonomic scope" value="Bacteria"/>
</dbReference>
<dbReference type="KEGG" id="nth:Nther_1240"/>
<feature type="domain" description="TOTE conflict system primase" evidence="1">
    <location>
        <begin position="44"/>
        <end position="151"/>
    </location>
</feature>
<dbReference type="Pfam" id="PF22548">
    <property type="entry name" value="AEP-TOTE"/>
    <property type="match status" value="1"/>
</dbReference>
<reference evidence="2 3" key="1">
    <citation type="submission" date="2008-04" db="EMBL/GenBank/DDBJ databases">
        <title>Complete sequence of chromosome of Natranaerobius thermophilus JW/NM-WN-LF.</title>
        <authorList>
            <consortium name="US DOE Joint Genome Institute"/>
            <person name="Copeland A."/>
            <person name="Lucas S."/>
            <person name="Lapidus A."/>
            <person name="Glavina del Rio T."/>
            <person name="Dalin E."/>
            <person name="Tice H."/>
            <person name="Bruce D."/>
            <person name="Goodwin L."/>
            <person name="Pitluck S."/>
            <person name="Chertkov O."/>
            <person name="Brettin T."/>
            <person name="Detter J.C."/>
            <person name="Han C."/>
            <person name="Kuske C.R."/>
            <person name="Schmutz J."/>
            <person name="Larimer F."/>
            <person name="Land M."/>
            <person name="Hauser L."/>
            <person name="Kyrpides N."/>
            <person name="Lykidis A."/>
            <person name="Mesbah N.M."/>
            <person name="Wiegel J."/>
        </authorList>
    </citation>
    <scope>NUCLEOTIDE SEQUENCE [LARGE SCALE GENOMIC DNA]</scope>
    <source>
        <strain evidence="3">ATCC BAA-1301 / DSM 18059 / JW/NM-WN-LF</strain>
    </source>
</reference>
<dbReference type="InParanoid" id="B2A218"/>
<accession>B2A218</accession>
<dbReference type="Gene3D" id="1.10.10.10">
    <property type="entry name" value="Winged helix-like DNA-binding domain superfamily/Winged helix DNA-binding domain"/>
    <property type="match status" value="1"/>
</dbReference>
<dbReference type="InterPro" id="IPR036388">
    <property type="entry name" value="WH-like_DNA-bd_sf"/>
</dbReference>
<dbReference type="HOGENOM" id="CLU_556365_0_0_9"/>
<name>B2A218_NATTJ</name>
<organism evidence="2 3">
    <name type="scientific">Natranaerobius thermophilus (strain ATCC BAA-1301 / DSM 18059 / JW/NM-WN-LF)</name>
    <dbReference type="NCBI Taxonomy" id="457570"/>
    <lineage>
        <taxon>Bacteria</taxon>
        <taxon>Bacillati</taxon>
        <taxon>Bacillota</taxon>
        <taxon>Clostridia</taxon>
        <taxon>Natranaerobiales</taxon>
        <taxon>Natranaerobiaceae</taxon>
        <taxon>Natranaerobius</taxon>
    </lineage>
</organism>
<protein>
    <recommendedName>
        <fullName evidence="1">TOTE conflict system primase domain-containing protein</fullName>
    </recommendedName>
</protein>
<evidence type="ECO:0000313" key="3">
    <source>
        <dbReference type="Proteomes" id="UP000001683"/>
    </source>
</evidence>
<dbReference type="RefSeq" id="WP_012447698.1">
    <property type="nucleotide sequence ID" value="NC_010718.1"/>
</dbReference>
<dbReference type="InterPro" id="IPR054347">
    <property type="entry name" value="TOTE_primase"/>
</dbReference>
<dbReference type="EMBL" id="CP001034">
    <property type="protein sequence ID" value="ACB84823.1"/>
    <property type="molecule type" value="Genomic_DNA"/>
</dbReference>
<reference evidence="2 3" key="2">
    <citation type="journal article" date="2011" name="J. Bacteriol.">
        <title>Complete genome sequence of the anaerobic, halophilic alkalithermophile Natranaerobius thermophilus JW/NM-WN-LF.</title>
        <authorList>
            <person name="Zhao B."/>
            <person name="Mesbah N.M."/>
            <person name="Dalin E."/>
            <person name="Goodwin L."/>
            <person name="Nolan M."/>
            <person name="Pitluck S."/>
            <person name="Chertkov O."/>
            <person name="Brettin T.S."/>
            <person name="Han J."/>
            <person name="Larimer F.W."/>
            <person name="Land M.L."/>
            <person name="Hauser L."/>
            <person name="Kyrpides N."/>
            <person name="Wiegel J."/>
        </authorList>
    </citation>
    <scope>NUCLEOTIDE SEQUENCE [LARGE SCALE GENOMIC DNA]</scope>
    <source>
        <strain evidence="3">ATCC BAA-1301 / DSM 18059 / JW/NM-WN-LF</strain>
    </source>
</reference>
<dbReference type="STRING" id="457570.Nther_1240"/>
<gene>
    <name evidence="2" type="ordered locus">Nther_1240</name>
</gene>
<proteinExistence type="predicted"/>
<dbReference type="AlphaFoldDB" id="B2A218"/>
<sequence>MYSPKLDEDIQQKLIDKIYDLYIYRTDKYLKQNPGKEFMTLTKGKTTKKPLLPFMIKAHLEQNYTIGTFAGKGKNNRTYTKFICFDVDLKEDDNLAKWFTYKVAETLREMGINEYYISHSGGKGYHIEVFFEDLIPVKLAYKFYLLVLRFTDLYSYSDKGKIEFRPTEKEGVKLPLGLNQKYYQTGGYCGFCSEFERLRMLDEQEEINYFLNIQKIKRKKISKIVKKYKNYFEESNKKIQENKKTGTIENEIEETGEVLEQYQELGIYNQTEDEIFSKAMDYYRNGLKRTGTRHNVCLLLAKFLRYNGLEKGEAEQELKNWMKRQDEKTYRTPLEDSLKDIEKIVNWVYENNKSLVPPKKDLSISFDEINTIVTNCPQKNQKLLMYALLVHSKRYATEGGVFYMTFKQMEETTGLGFRTVFRQINELEELKMIEVVERNGKNFEYDYSLQKPISKPNRYRIKMKNENQSEKIELKDNFQDCLLEFYSDKQLKDLLPRRQYQYFIS</sequence>
<evidence type="ECO:0000259" key="1">
    <source>
        <dbReference type="Pfam" id="PF22548"/>
    </source>
</evidence>
<dbReference type="Proteomes" id="UP000001683">
    <property type="component" value="Chromosome"/>
</dbReference>
<dbReference type="OrthoDB" id="2453150at2"/>
<evidence type="ECO:0000313" key="2">
    <source>
        <dbReference type="EMBL" id="ACB84823.1"/>
    </source>
</evidence>
<keyword evidence="3" id="KW-1185">Reference proteome</keyword>